<evidence type="ECO:0000313" key="2">
    <source>
        <dbReference type="Proteomes" id="UP000185783"/>
    </source>
</evidence>
<dbReference type="EMBL" id="LVVZ01000010">
    <property type="protein sequence ID" value="OKL44855.1"/>
    <property type="molecule type" value="Genomic_DNA"/>
</dbReference>
<reference evidence="1 2" key="1">
    <citation type="submission" date="2016-03" db="EMBL/GenBank/DDBJ databases">
        <title>Genome sequence of Nesiotobacter sp. nov., a moderately halophilic alphaproteobacterium isolated from the Yellow Sea, China.</title>
        <authorList>
            <person name="Zhang G."/>
            <person name="Zhang R."/>
        </authorList>
    </citation>
    <scope>NUCLEOTIDE SEQUENCE [LARGE SCALE GENOMIC DNA]</scope>
    <source>
        <strain evidence="1 2">WB1-6</strain>
    </source>
</reference>
<comment type="caution">
    <text evidence="1">The sequence shown here is derived from an EMBL/GenBank/DDBJ whole genome shotgun (WGS) entry which is preliminary data.</text>
</comment>
<dbReference type="STRING" id="197461.A3843_06045"/>
<sequence>MPAGGAPTARSAPNALARDCHIWGQCSLSFLISNDVQAWEASAILGRHWFLCANENLSGRLQNCLNEQLELN</sequence>
<keyword evidence="2" id="KW-1185">Reference proteome</keyword>
<gene>
    <name evidence="1" type="ORF">A3843_06045</name>
</gene>
<accession>A0A1U7JJH7</accession>
<organism evidence="1 2">
    <name type="scientific">Pseudovibrio exalbescens</name>
    <dbReference type="NCBI Taxonomy" id="197461"/>
    <lineage>
        <taxon>Bacteria</taxon>
        <taxon>Pseudomonadati</taxon>
        <taxon>Pseudomonadota</taxon>
        <taxon>Alphaproteobacteria</taxon>
        <taxon>Hyphomicrobiales</taxon>
        <taxon>Stappiaceae</taxon>
        <taxon>Pseudovibrio</taxon>
    </lineage>
</organism>
<dbReference type="AlphaFoldDB" id="A0A1U7JJH7"/>
<protein>
    <submittedName>
        <fullName evidence="1">Uncharacterized protein</fullName>
    </submittedName>
</protein>
<name>A0A1U7JJH7_9HYPH</name>
<proteinExistence type="predicted"/>
<dbReference type="Proteomes" id="UP000185783">
    <property type="component" value="Unassembled WGS sequence"/>
</dbReference>
<evidence type="ECO:0000313" key="1">
    <source>
        <dbReference type="EMBL" id="OKL44855.1"/>
    </source>
</evidence>